<comment type="similarity">
    <text evidence="1">Belongs to the universal ribosomal protein uL1 family.</text>
</comment>
<dbReference type="Proteomes" id="UP001652625">
    <property type="component" value="Chromosome 04"/>
</dbReference>
<dbReference type="Pfam" id="PF00687">
    <property type="entry name" value="Ribosomal_L1"/>
    <property type="match status" value="1"/>
</dbReference>
<reference evidence="5" key="1">
    <citation type="submission" date="2025-08" db="UniProtKB">
        <authorList>
            <consortium name="RefSeq"/>
        </authorList>
    </citation>
    <scope>IDENTIFICATION</scope>
</reference>
<dbReference type="GeneID" id="100200326"/>
<gene>
    <name evidence="5" type="primary">LOC100200326</name>
</gene>
<dbReference type="InterPro" id="IPR023674">
    <property type="entry name" value="Ribosomal_uL1-like"/>
</dbReference>
<dbReference type="SUPFAM" id="SSF56808">
    <property type="entry name" value="Ribosomal protein L1"/>
    <property type="match status" value="1"/>
</dbReference>
<dbReference type="Gene3D" id="3.40.50.790">
    <property type="match status" value="1"/>
</dbReference>
<name>A0ABM4BSD6_HYDVU</name>
<keyword evidence="2" id="KW-0689">Ribosomal protein</keyword>
<dbReference type="PANTHER" id="PTHR36427:SF3">
    <property type="entry name" value="LARGE RIBOSOMAL SUBUNIT PROTEIN UL1M"/>
    <property type="match status" value="1"/>
</dbReference>
<organism evidence="4 5">
    <name type="scientific">Hydra vulgaris</name>
    <name type="common">Hydra</name>
    <name type="synonym">Hydra attenuata</name>
    <dbReference type="NCBI Taxonomy" id="6087"/>
    <lineage>
        <taxon>Eukaryota</taxon>
        <taxon>Metazoa</taxon>
        <taxon>Cnidaria</taxon>
        <taxon>Hydrozoa</taxon>
        <taxon>Hydroidolina</taxon>
        <taxon>Anthoathecata</taxon>
        <taxon>Aplanulata</taxon>
        <taxon>Hydridae</taxon>
        <taxon>Hydra</taxon>
    </lineage>
</organism>
<dbReference type="InterPro" id="IPR028364">
    <property type="entry name" value="Ribosomal_uL1/biogenesis"/>
</dbReference>
<keyword evidence="3" id="KW-0687">Ribonucleoprotein</keyword>
<evidence type="ECO:0000313" key="5">
    <source>
        <dbReference type="RefSeq" id="XP_065652064.1"/>
    </source>
</evidence>
<evidence type="ECO:0000256" key="2">
    <source>
        <dbReference type="ARBA" id="ARBA00022980"/>
    </source>
</evidence>
<evidence type="ECO:0000256" key="3">
    <source>
        <dbReference type="ARBA" id="ARBA00023274"/>
    </source>
</evidence>
<dbReference type="InterPro" id="IPR016095">
    <property type="entry name" value="Ribosomal_uL1_3-a/b-sand"/>
</dbReference>
<evidence type="ECO:0000256" key="1">
    <source>
        <dbReference type="ARBA" id="ARBA00010531"/>
    </source>
</evidence>
<evidence type="ECO:0000313" key="4">
    <source>
        <dbReference type="Proteomes" id="UP001652625"/>
    </source>
</evidence>
<dbReference type="Gene3D" id="3.30.190.20">
    <property type="match status" value="1"/>
</dbReference>
<protein>
    <submittedName>
        <fullName evidence="5">Large ribosomal subunit protein uL1 isoform X2</fullName>
    </submittedName>
</protein>
<proteinExistence type="inferred from homology"/>
<accession>A0ABM4BSD6</accession>
<keyword evidence="4" id="KW-1185">Reference proteome</keyword>
<sequence length="281" mass="31643">MAVANFIRLSTVLKDNILFVQNLNNHFFQCGCIIVSRNFGRYTRTPKKFLEITKKDRNKVQRDDVFFIFDQVLPKYTLQEAIDTFKAYDLFGGEKIDILLKVDLNTGKNKIGVLKGIIRLPKPVSPSQKVLVLAEGEEAANARLLGDGIIVGGTELIKQIEEGTLEFDHCLSTLDFLPNIKHLPRILKNKMPNTRRGTATDDIVAALQVFLHGESYIADNSGVLRHTVALTTFKPEEIKDNIKVFLKTIELHKLTSKGEFFQYLSLITPTGPKLDIDIKAS</sequence>
<dbReference type="PANTHER" id="PTHR36427">
    <property type="entry name" value="54S RIBOSOMAL PROTEIN L1, MITOCHONDRIAL"/>
    <property type="match status" value="1"/>
</dbReference>
<dbReference type="RefSeq" id="XP_065652064.1">
    <property type="nucleotide sequence ID" value="XM_065795992.1"/>
</dbReference>